<feature type="compositionally biased region" description="Polar residues" evidence="1">
    <location>
        <begin position="434"/>
        <end position="450"/>
    </location>
</feature>
<organism evidence="2 3">
    <name type="scientific">Orbilia oligospora</name>
    <name type="common">Nematode-trapping fungus</name>
    <name type="synonym">Arthrobotrys oligospora</name>
    <dbReference type="NCBI Taxonomy" id="2813651"/>
    <lineage>
        <taxon>Eukaryota</taxon>
        <taxon>Fungi</taxon>
        <taxon>Dikarya</taxon>
        <taxon>Ascomycota</taxon>
        <taxon>Pezizomycotina</taxon>
        <taxon>Orbiliomycetes</taxon>
        <taxon>Orbiliales</taxon>
        <taxon>Orbiliaceae</taxon>
        <taxon>Orbilia</taxon>
    </lineage>
</organism>
<dbReference type="Proteomes" id="UP000480548">
    <property type="component" value="Unassembled WGS sequence"/>
</dbReference>
<evidence type="ECO:0000256" key="1">
    <source>
        <dbReference type="SAM" id="MobiDB-lite"/>
    </source>
</evidence>
<sequence>MSQYSPSEGSRDINLELATVQFPSGGQNSGFSLSPMGTPRSSRRPDSRFPTPKQKKAGIKYGTVRKKHIHWDGDENVDMEDAPEDELAYIPTTIQMLGMPYSARGPKPTYRDPVVMTTNWGSLSQGRGDSEDVDDDDSSIDANFLENLDKEPPAIFPLPEPSAPDVQDTTNMYGTAETISIPSVNEEKNGRGWMNNIAGPPLDTFTTLRQTASEDTTQPYPQYLSLNKQPFKGAKFQQDSNLARLKTALDDDVEESDSEDLAYTQNIDYNFSDGEELTARFKLATQDRRVTLDFSDADDRGIDIDLEDNESYEEEEKQPDYYPVRDPFYGDYPRRSPLRHKLRELLERPLYKPLPSWQGKPENLLITPNDSSFTATEKMQYNLQPIPEGPSLLEMPSTIRGGDALPHLRKKLGALKPKFLPQGRESLQFPSPGLNRSSQVASINNESSNMEDQRDPQISALTLPEIVSPFRPSRENNVPKLILRPNEQMPGL</sequence>
<accession>A0A7C8K3E6</accession>
<comment type="caution">
    <text evidence="2">The sequence shown here is derived from an EMBL/GenBank/DDBJ whole genome shotgun (WGS) entry which is preliminary data.</text>
</comment>
<feature type="compositionally biased region" description="Polar residues" evidence="1">
    <location>
        <begin position="21"/>
        <end position="32"/>
    </location>
</feature>
<dbReference type="AlphaFoldDB" id="A0A7C8K3E6"/>
<evidence type="ECO:0000313" key="2">
    <source>
        <dbReference type="EMBL" id="KAF3135494.1"/>
    </source>
</evidence>
<feature type="compositionally biased region" description="Basic residues" evidence="1">
    <location>
        <begin position="53"/>
        <end position="67"/>
    </location>
</feature>
<gene>
    <name evidence="2" type="ORF">TWF703_006038</name>
</gene>
<name>A0A7C8K3E6_ORBOL</name>
<dbReference type="EMBL" id="WIQZ01000032">
    <property type="protein sequence ID" value="KAF3135494.1"/>
    <property type="molecule type" value="Genomic_DNA"/>
</dbReference>
<feature type="compositionally biased region" description="Acidic residues" evidence="1">
    <location>
        <begin position="307"/>
        <end position="317"/>
    </location>
</feature>
<reference evidence="2 3" key="1">
    <citation type="submission" date="2019-06" db="EMBL/GenBank/DDBJ databases">
        <authorList>
            <person name="Palmer J.M."/>
        </authorList>
    </citation>
    <scope>NUCLEOTIDE SEQUENCE [LARGE SCALE GENOMIC DNA]</scope>
    <source>
        <strain evidence="2 3">TWF703</strain>
    </source>
</reference>
<feature type="region of interest" description="Disordered" evidence="1">
    <location>
        <begin position="19"/>
        <end position="67"/>
    </location>
</feature>
<feature type="region of interest" description="Disordered" evidence="1">
    <location>
        <begin position="428"/>
        <end position="455"/>
    </location>
</feature>
<evidence type="ECO:0000313" key="3">
    <source>
        <dbReference type="Proteomes" id="UP000480548"/>
    </source>
</evidence>
<protein>
    <submittedName>
        <fullName evidence="2">Uncharacterized protein</fullName>
    </submittedName>
</protein>
<feature type="region of interest" description="Disordered" evidence="1">
    <location>
        <begin position="307"/>
        <end position="328"/>
    </location>
</feature>
<proteinExistence type="predicted"/>